<dbReference type="EMBL" id="OX459943">
    <property type="protein sequence ID" value="CAI9178026.1"/>
    <property type="molecule type" value="Genomic_DNA"/>
</dbReference>
<dbReference type="Proteomes" id="UP001176941">
    <property type="component" value="Chromosome 7"/>
</dbReference>
<reference evidence="1" key="1">
    <citation type="submission" date="2023-04" db="EMBL/GenBank/DDBJ databases">
        <authorList>
            <consortium name="ELIXIR-Norway"/>
        </authorList>
    </citation>
    <scope>NUCLEOTIDE SEQUENCE [LARGE SCALE GENOMIC DNA]</scope>
</reference>
<gene>
    <name evidence="1" type="ORF">MRATA1EN1_LOCUS26988</name>
</gene>
<evidence type="ECO:0000313" key="2">
    <source>
        <dbReference type="Proteomes" id="UP001176941"/>
    </source>
</evidence>
<name>A0ABN8ZYD9_RANTA</name>
<accession>A0ABN8ZYD9</accession>
<protein>
    <submittedName>
        <fullName evidence="1">Uncharacterized protein</fullName>
    </submittedName>
</protein>
<sequence>MFFLRQFWELVHYIINEIKSGPCSLEPSAPSRVFCKLSSAAVGNGNEVKWSEKLESLTFLSSGGHLPVHCRRNNQVSRSSFPEKVNPTYHLCMISVGIDYH</sequence>
<organism evidence="1 2">
    <name type="scientific">Rangifer tarandus platyrhynchus</name>
    <name type="common">Svalbard reindeer</name>
    <dbReference type="NCBI Taxonomy" id="3082113"/>
    <lineage>
        <taxon>Eukaryota</taxon>
        <taxon>Metazoa</taxon>
        <taxon>Chordata</taxon>
        <taxon>Craniata</taxon>
        <taxon>Vertebrata</taxon>
        <taxon>Euteleostomi</taxon>
        <taxon>Mammalia</taxon>
        <taxon>Eutheria</taxon>
        <taxon>Laurasiatheria</taxon>
        <taxon>Artiodactyla</taxon>
        <taxon>Ruminantia</taxon>
        <taxon>Pecora</taxon>
        <taxon>Cervidae</taxon>
        <taxon>Odocoileinae</taxon>
        <taxon>Rangifer</taxon>
    </lineage>
</organism>
<evidence type="ECO:0000313" key="1">
    <source>
        <dbReference type="EMBL" id="CAI9178026.1"/>
    </source>
</evidence>
<proteinExistence type="predicted"/>
<keyword evidence="2" id="KW-1185">Reference proteome</keyword>